<feature type="binding site" evidence="4">
    <location>
        <position position="155"/>
    </location>
    <ligand>
        <name>substrate</name>
    </ligand>
</feature>
<keyword evidence="2 4" id="KW-0560">Oxidoreductase</keyword>
<dbReference type="EMBL" id="CP089982">
    <property type="protein sequence ID" value="WXA97612.1"/>
    <property type="molecule type" value="Genomic_DNA"/>
</dbReference>
<dbReference type="CDD" id="cd01339">
    <property type="entry name" value="LDH-like_MDH"/>
    <property type="match status" value="1"/>
</dbReference>
<dbReference type="RefSeq" id="WP_394848234.1">
    <property type="nucleotide sequence ID" value="NZ_CP089982.1"/>
</dbReference>
<feature type="binding site" evidence="4">
    <location>
        <position position="92"/>
    </location>
    <ligand>
        <name>substrate</name>
    </ligand>
</feature>
<evidence type="ECO:0000256" key="1">
    <source>
        <dbReference type="ARBA" id="ARBA00022532"/>
    </source>
</evidence>
<dbReference type="Gene3D" id="3.90.110.10">
    <property type="entry name" value="Lactate dehydrogenase/glycoside hydrolase, family 4, C-terminal"/>
    <property type="match status" value="1"/>
</dbReference>
<dbReference type="Proteomes" id="UP001379533">
    <property type="component" value="Chromosome"/>
</dbReference>
<name>A0ABZ2KJ47_9BACT</name>
<proteinExistence type="inferred from homology"/>
<dbReference type="NCBIfam" id="TIGR01763">
    <property type="entry name" value="MalateDH_bact"/>
    <property type="match status" value="1"/>
</dbReference>
<gene>
    <name evidence="4 7" type="primary">mdh</name>
    <name evidence="7" type="ORF">LZC95_12295</name>
</gene>
<dbReference type="InterPro" id="IPR011275">
    <property type="entry name" value="Malate_DH_type3"/>
</dbReference>
<reference evidence="7 8" key="1">
    <citation type="submission" date="2021-12" db="EMBL/GenBank/DDBJ databases">
        <title>Discovery of the Pendulisporaceae a myxobacterial family with distinct sporulation behavior and unique specialized metabolism.</title>
        <authorList>
            <person name="Garcia R."/>
            <person name="Popoff A."/>
            <person name="Bader C.D."/>
            <person name="Loehr J."/>
            <person name="Walesch S."/>
            <person name="Walt C."/>
            <person name="Boldt J."/>
            <person name="Bunk B."/>
            <person name="Haeckl F.J.F.P.J."/>
            <person name="Gunesch A.P."/>
            <person name="Birkelbach J."/>
            <person name="Nuebel U."/>
            <person name="Pietschmann T."/>
            <person name="Bach T."/>
            <person name="Mueller R."/>
        </authorList>
    </citation>
    <scope>NUCLEOTIDE SEQUENCE [LARGE SCALE GENOMIC DNA]</scope>
    <source>
        <strain evidence="7 8">MSr12523</strain>
    </source>
</reference>
<sequence length="313" mass="33231">MPTRKKIGLIGAGNIGGELARLVANKELGDVVLFDIPAKENFAKGKALDLEQNGAVLGYDSHIKGSSNWDDLKGADVLIITAGVPRKPGQSRDDLVAINLPIIRDVASNAKRVCPDAFVIVISNPLDAMVYEYKRVVGAPKEKVVGMAGVLDSARLQLFLAREAGVSVKDVRTTVLGGHGDDMVPVLGCCTINGLPVRQLIAKEKLDAIVDRTRKGGGEIVGLMGTSAYYAPATSAVAMAESYLLDQKRLLPSAVYLDGEYGYKDIFMGVPVIIGGKGVEKIVQVELTADEKAMLEKSAKSVQSVIDVVKKAS</sequence>
<comment type="similarity">
    <text evidence="4">Belongs to the LDH/MDH superfamily. MDH type 3 family.</text>
</comment>
<dbReference type="NCBIfam" id="NF004863">
    <property type="entry name" value="PRK06223.1"/>
    <property type="match status" value="1"/>
</dbReference>
<accession>A0ABZ2KJ47</accession>
<dbReference type="Pfam" id="PF00056">
    <property type="entry name" value="Ldh_1_N"/>
    <property type="match status" value="1"/>
</dbReference>
<evidence type="ECO:0000256" key="2">
    <source>
        <dbReference type="ARBA" id="ARBA00023002"/>
    </source>
</evidence>
<dbReference type="InterPro" id="IPR001557">
    <property type="entry name" value="L-lactate/malate_DH"/>
</dbReference>
<dbReference type="SUPFAM" id="SSF56327">
    <property type="entry name" value="LDH C-terminal domain-like"/>
    <property type="match status" value="1"/>
</dbReference>
<feature type="domain" description="Lactate/malate dehydrogenase N-terminal" evidence="5">
    <location>
        <begin position="6"/>
        <end position="146"/>
    </location>
</feature>
<dbReference type="InterPro" id="IPR036291">
    <property type="entry name" value="NAD(P)-bd_dom_sf"/>
</dbReference>
<dbReference type="PANTHER" id="PTHR43128">
    <property type="entry name" value="L-2-HYDROXYCARBOXYLATE DEHYDROGENASE (NAD(P)(+))"/>
    <property type="match status" value="1"/>
</dbReference>
<feature type="domain" description="Lactate/malate dehydrogenase C-terminal" evidence="6">
    <location>
        <begin position="151"/>
        <end position="310"/>
    </location>
</feature>
<dbReference type="Pfam" id="PF02866">
    <property type="entry name" value="Ldh_1_C"/>
    <property type="match status" value="1"/>
</dbReference>
<dbReference type="SUPFAM" id="SSF51735">
    <property type="entry name" value="NAD(P)-binding Rossmann-fold domains"/>
    <property type="match status" value="1"/>
</dbReference>
<dbReference type="EC" id="1.1.1.37" evidence="4"/>
<evidence type="ECO:0000313" key="8">
    <source>
        <dbReference type="Proteomes" id="UP001379533"/>
    </source>
</evidence>
<dbReference type="PIRSF" id="PIRSF000102">
    <property type="entry name" value="Lac_mal_DH"/>
    <property type="match status" value="1"/>
</dbReference>
<evidence type="ECO:0000256" key="4">
    <source>
        <dbReference type="HAMAP-Rule" id="MF_00487"/>
    </source>
</evidence>
<keyword evidence="8" id="KW-1185">Reference proteome</keyword>
<dbReference type="InterPro" id="IPR015955">
    <property type="entry name" value="Lactate_DH/Glyco_Ohase_4_C"/>
</dbReference>
<dbReference type="InterPro" id="IPR022383">
    <property type="entry name" value="Lactate/malate_DH_C"/>
</dbReference>
<feature type="binding site" evidence="4">
    <location>
        <begin position="11"/>
        <end position="16"/>
    </location>
    <ligand>
        <name>NAD(+)</name>
        <dbReference type="ChEBI" id="CHEBI:57540"/>
    </ligand>
</feature>
<dbReference type="PRINTS" id="PR00086">
    <property type="entry name" value="LLDHDRGNASE"/>
</dbReference>
<dbReference type="PANTHER" id="PTHR43128:SF16">
    <property type="entry name" value="L-LACTATE DEHYDROGENASE"/>
    <property type="match status" value="1"/>
</dbReference>
<feature type="binding site" evidence="4">
    <location>
        <position position="124"/>
    </location>
    <ligand>
        <name>substrate</name>
    </ligand>
</feature>
<evidence type="ECO:0000259" key="6">
    <source>
        <dbReference type="Pfam" id="PF02866"/>
    </source>
</evidence>
<feature type="binding site" evidence="4">
    <location>
        <begin position="122"/>
        <end position="124"/>
    </location>
    <ligand>
        <name>NAD(+)</name>
        <dbReference type="ChEBI" id="CHEBI:57540"/>
    </ligand>
</feature>
<feature type="binding site" evidence="4">
    <location>
        <position position="99"/>
    </location>
    <ligand>
        <name>NAD(+)</name>
        <dbReference type="ChEBI" id="CHEBI:57540"/>
    </ligand>
</feature>
<evidence type="ECO:0000259" key="5">
    <source>
        <dbReference type="Pfam" id="PF00056"/>
    </source>
</evidence>
<dbReference type="Gene3D" id="3.40.50.720">
    <property type="entry name" value="NAD(P)-binding Rossmann-like Domain"/>
    <property type="match status" value="1"/>
</dbReference>
<dbReference type="GO" id="GO:0030060">
    <property type="term" value="F:L-malate dehydrogenase (NAD+) activity"/>
    <property type="evidence" value="ECO:0007669"/>
    <property type="project" value="UniProtKB-EC"/>
</dbReference>
<feature type="binding site" evidence="4">
    <location>
        <position position="35"/>
    </location>
    <ligand>
        <name>NAD(+)</name>
        <dbReference type="ChEBI" id="CHEBI:57540"/>
    </ligand>
</feature>
<feature type="active site" description="Proton acceptor" evidence="4">
    <location>
        <position position="179"/>
    </location>
</feature>
<comment type="function">
    <text evidence="4">Catalyzes the reversible oxidation of malate to oxaloacetate.</text>
</comment>
<keyword evidence="3 4" id="KW-0520">NAD</keyword>
<evidence type="ECO:0000313" key="7">
    <source>
        <dbReference type="EMBL" id="WXA97612.1"/>
    </source>
</evidence>
<dbReference type="HAMAP" id="MF_00487">
    <property type="entry name" value="Malate_dehydrog_3"/>
    <property type="match status" value="1"/>
</dbReference>
<organism evidence="7 8">
    <name type="scientific">Pendulispora brunnea</name>
    <dbReference type="NCBI Taxonomy" id="2905690"/>
    <lineage>
        <taxon>Bacteria</taxon>
        <taxon>Pseudomonadati</taxon>
        <taxon>Myxococcota</taxon>
        <taxon>Myxococcia</taxon>
        <taxon>Myxococcales</taxon>
        <taxon>Sorangiineae</taxon>
        <taxon>Pendulisporaceae</taxon>
        <taxon>Pendulispora</taxon>
    </lineage>
</organism>
<keyword evidence="1 4" id="KW-0816">Tricarboxylic acid cycle</keyword>
<protein>
    <recommendedName>
        <fullName evidence="4">Malate dehydrogenase</fullName>
        <ecNumber evidence="4">1.1.1.37</ecNumber>
    </recommendedName>
</protein>
<feature type="binding site" evidence="4">
    <location>
        <position position="86"/>
    </location>
    <ligand>
        <name>substrate</name>
    </ligand>
</feature>
<dbReference type="InterPro" id="IPR001236">
    <property type="entry name" value="Lactate/malate_DH_N"/>
</dbReference>
<comment type="catalytic activity">
    <reaction evidence="4">
        <text>(S)-malate + NAD(+) = oxaloacetate + NADH + H(+)</text>
        <dbReference type="Rhea" id="RHEA:21432"/>
        <dbReference type="ChEBI" id="CHEBI:15378"/>
        <dbReference type="ChEBI" id="CHEBI:15589"/>
        <dbReference type="ChEBI" id="CHEBI:16452"/>
        <dbReference type="ChEBI" id="CHEBI:57540"/>
        <dbReference type="ChEBI" id="CHEBI:57945"/>
        <dbReference type="EC" id="1.1.1.37"/>
    </reaction>
</comment>
<evidence type="ECO:0000256" key="3">
    <source>
        <dbReference type="ARBA" id="ARBA00023027"/>
    </source>
</evidence>